<feature type="domain" description="SOCS box" evidence="7">
    <location>
        <begin position="113"/>
        <end position="170"/>
    </location>
</feature>
<dbReference type="VEuPathDB" id="VectorBase:ISCI015921"/>
<dbReference type="Gene3D" id="3.30.505.10">
    <property type="entry name" value="SH2 domain"/>
    <property type="match status" value="1"/>
</dbReference>
<evidence type="ECO:0000256" key="2">
    <source>
        <dbReference type="ARBA" id="ARBA00022700"/>
    </source>
</evidence>
<dbReference type="AlphaFoldDB" id="B7P3R5"/>
<dbReference type="GO" id="GO:0046426">
    <property type="term" value="P:negative regulation of receptor signaling pathway via JAK-STAT"/>
    <property type="evidence" value="ECO:0000318"/>
    <property type="project" value="GO_Central"/>
</dbReference>
<evidence type="ECO:0000259" key="7">
    <source>
        <dbReference type="PROSITE" id="PS50225"/>
    </source>
</evidence>
<keyword evidence="1" id="KW-0341">Growth regulation</keyword>
<evidence type="ECO:0000256" key="5">
    <source>
        <dbReference type="PROSITE-ProRule" id="PRU00191"/>
    </source>
</evidence>
<dbReference type="InterPro" id="IPR036860">
    <property type="entry name" value="SH2_dom_sf"/>
</dbReference>
<evidence type="ECO:0000313" key="8">
    <source>
        <dbReference type="EMBL" id="EEC01237.1"/>
    </source>
</evidence>
<dbReference type="PANTHER" id="PTHR10155">
    <property type="entry name" value="PHOSPHATIDYLINOSITOL 3-KINASE REGULATORY SUBUNIT"/>
    <property type="match status" value="1"/>
</dbReference>
<dbReference type="SUPFAM" id="SSF158235">
    <property type="entry name" value="SOCS box-like"/>
    <property type="match status" value="1"/>
</dbReference>
<dbReference type="InterPro" id="IPR001496">
    <property type="entry name" value="SOCS_box"/>
</dbReference>
<protein>
    <submittedName>
        <fullName evidence="8 9">Suppressor of cytokine signaling-2, putative</fullName>
    </submittedName>
</protein>
<dbReference type="SUPFAM" id="SSF55550">
    <property type="entry name" value="SH2 domain"/>
    <property type="match status" value="1"/>
</dbReference>
<evidence type="ECO:0000313" key="9">
    <source>
        <dbReference type="EnsemblMetazoa" id="ISCW015921-PA"/>
    </source>
</evidence>
<sequence>GGHTGGGSTSNDADLSRVQEALRTLRTSGYYYEGLSWQEADRLLRDRAVGTFLVRDSSDNRFLFALSVQTERGPTSARIHYRKGQFRLDSEDALSSCMPWFSCVVRLVEHYVQLSRSAKGQMPLYRELLPLQHLCRLALNRAAASAGPANAALATMPAALRDYVNDYPHLH</sequence>
<feature type="domain" description="SH2" evidence="6">
    <location>
        <begin position="30"/>
        <end position="131"/>
    </location>
</feature>
<dbReference type="SMART" id="SM00252">
    <property type="entry name" value="SH2"/>
    <property type="match status" value="1"/>
</dbReference>
<dbReference type="HOGENOM" id="CLU_079452_4_2_1"/>
<dbReference type="EMBL" id="ABJB010306221">
    <property type="status" value="NOT_ANNOTATED_CDS"/>
    <property type="molecule type" value="Genomic_DNA"/>
</dbReference>
<dbReference type="EMBL" id="DS630389">
    <property type="protein sequence ID" value="EEC01237.1"/>
    <property type="molecule type" value="Genomic_DNA"/>
</dbReference>
<dbReference type="GO" id="GO:0019221">
    <property type="term" value="P:cytokine-mediated signaling pathway"/>
    <property type="evidence" value="ECO:0000318"/>
    <property type="project" value="GO_Central"/>
</dbReference>
<dbReference type="OrthoDB" id="10063348at2759"/>
<dbReference type="Proteomes" id="UP000001555">
    <property type="component" value="Unassembled WGS sequence"/>
</dbReference>
<dbReference type="InterPro" id="IPR000980">
    <property type="entry name" value="SH2"/>
</dbReference>
<evidence type="ECO:0000256" key="3">
    <source>
        <dbReference type="ARBA" id="ARBA00022786"/>
    </source>
</evidence>
<dbReference type="VEuPathDB" id="VectorBase:ISCW015921"/>
<dbReference type="EnsemblMetazoa" id="ISCW015921-RA">
    <property type="protein sequence ID" value="ISCW015921-PA"/>
    <property type="gene ID" value="ISCW015921"/>
</dbReference>
<dbReference type="PROSITE" id="PS50001">
    <property type="entry name" value="SH2"/>
    <property type="match status" value="1"/>
</dbReference>
<evidence type="ECO:0000256" key="4">
    <source>
        <dbReference type="ARBA" id="ARBA00022999"/>
    </source>
</evidence>
<evidence type="ECO:0000259" key="6">
    <source>
        <dbReference type="PROSITE" id="PS50001"/>
    </source>
</evidence>
<organism>
    <name type="scientific">Ixodes scapularis</name>
    <name type="common">Black-legged tick</name>
    <name type="synonym">Deer tick</name>
    <dbReference type="NCBI Taxonomy" id="6945"/>
    <lineage>
        <taxon>Eukaryota</taxon>
        <taxon>Metazoa</taxon>
        <taxon>Ecdysozoa</taxon>
        <taxon>Arthropoda</taxon>
        <taxon>Chelicerata</taxon>
        <taxon>Arachnida</taxon>
        <taxon>Acari</taxon>
        <taxon>Parasitiformes</taxon>
        <taxon>Ixodida</taxon>
        <taxon>Ixodoidea</taxon>
        <taxon>Ixodidae</taxon>
        <taxon>Ixodinae</taxon>
        <taxon>Ixodes</taxon>
    </lineage>
</organism>
<proteinExistence type="predicted"/>
<dbReference type="VEuPathDB" id="VectorBase:ISCP_009247"/>
<feature type="non-terminal residue" evidence="8">
    <location>
        <position position="1"/>
    </location>
</feature>
<reference evidence="8 10" key="1">
    <citation type="submission" date="2008-03" db="EMBL/GenBank/DDBJ databases">
        <title>Annotation of Ixodes scapularis.</title>
        <authorList>
            <consortium name="Ixodes scapularis Genome Project Consortium"/>
            <person name="Caler E."/>
            <person name="Hannick L.I."/>
            <person name="Bidwell S."/>
            <person name="Joardar V."/>
            <person name="Thiagarajan M."/>
            <person name="Amedeo P."/>
            <person name="Galinsky K.J."/>
            <person name="Schobel S."/>
            <person name="Inman J."/>
            <person name="Hostetler J."/>
            <person name="Miller J."/>
            <person name="Hammond M."/>
            <person name="Megy K."/>
            <person name="Lawson D."/>
            <person name="Kodira C."/>
            <person name="Sutton G."/>
            <person name="Meyer J."/>
            <person name="Hill C.A."/>
            <person name="Birren B."/>
            <person name="Nene V."/>
            <person name="Collins F."/>
            <person name="Alarcon-Chaidez F."/>
            <person name="Wikel S."/>
            <person name="Strausberg R."/>
        </authorList>
    </citation>
    <scope>NUCLEOTIDE SEQUENCE [LARGE SCALE GENOMIC DNA]</scope>
    <source>
        <strain evidence="10">Wikel</strain>
        <strain evidence="8">Wikel colony</strain>
    </source>
</reference>
<gene>
    <name evidence="8" type="ORF">IscW_ISCW015921</name>
</gene>
<keyword evidence="10" id="KW-1185">Reference proteome</keyword>
<evidence type="ECO:0000313" key="10">
    <source>
        <dbReference type="Proteomes" id="UP000001555"/>
    </source>
</evidence>
<dbReference type="Pfam" id="PF00017">
    <property type="entry name" value="SH2"/>
    <property type="match status" value="1"/>
</dbReference>
<accession>B7P3R5</accession>
<dbReference type="PaxDb" id="6945-B7P3R5"/>
<dbReference type="GO" id="GO:0035556">
    <property type="term" value="P:intracellular signal transduction"/>
    <property type="evidence" value="ECO:0007669"/>
    <property type="project" value="InterPro"/>
</dbReference>
<evidence type="ECO:0000256" key="1">
    <source>
        <dbReference type="ARBA" id="ARBA00022604"/>
    </source>
</evidence>
<name>B7P3R5_IXOSC</name>
<dbReference type="CDD" id="cd09923">
    <property type="entry name" value="SH2_SOCS_family"/>
    <property type="match status" value="1"/>
</dbReference>
<dbReference type="STRING" id="6945.B7P3R5"/>
<dbReference type="PROSITE" id="PS50225">
    <property type="entry name" value="SOCS"/>
    <property type="match status" value="1"/>
</dbReference>
<dbReference type="GO" id="GO:0005126">
    <property type="term" value="F:cytokine receptor binding"/>
    <property type="evidence" value="ECO:0000318"/>
    <property type="project" value="GO_Central"/>
</dbReference>
<keyword evidence="4 5" id="KW-0727">SH2 domain</keyword>
<reference evidence="9" key="2">
    <citation type="submission" date="2020-05" db="UniProtKB">
        <authorList>
            <consortium name="EnsemblMetazoa"/>
        </authorList>
    </citation>
    <scope>IDENTIFICATION</scope>
    <source>
        <strain evidence="9">wikel</strain>
    </source>
</reference>
<dbReference type="InterPro" id="IPR036036">
    <property type="entry name" value="SOCS_box-like_dom_sf"/>
</dbReference>
<dbReference type="PANTHER" id="PTHR10155:SF16">
    <property type="entry name" value="SUPPRESSOR OF CYTOKINE SIGNALING 2"/>
    <property type="match status" value="1"/>
</dbReference>
<keyword evidence="2" id="KW-0734">Signal transduction inhibitor</keyword>
<keyword evidence="3" id="KW-0833">Ubl conjugation pathway</keyword>